<keyword evidence="2" id="KW-0560">Oxidoreductase</keyword>
<dbReference type="PANTHER" id="PTHR42686">
    <property type="entry name" value="GH17980P-RELATED"/>
    <property type="match status" value="1"/>
</dbReference>
<feature type="domain" description="NADP-dependent oxidoreductase" evidence="1">
    <location>
        <begin position="16"/>
        <end position="288"/>
    </location>
</feature>
<dbReference type="EC" id="1.1.1.122" evidence="2"/>
<dbReference type="InterPro" id="IPR044479">
    <property type="entry name" value="LGALDH-like"/>
</dbReference>
<protein>
    <submittedName>
        <fullName evidence="2">D-threo-aldose 1-dehydrogenase</fullName>
        <ecNumber evidence="2">1.1.1.122</ecNumber>
    </submittedName>
</protein>
<dbReference type="GO" id="GO:0010349">
    <property type="term" value="F:L-galactose dehydrogenase activity"/>
    <property type="evidence" value="ECO:0007669"/>
    <property type="project" value="InterPro"/>
</dbReference>
<organism evidence="2 3">
    <name type="scientific">Novipirellula herctigrandis</name>
    <dbReference type="NCBI Taxonomy" id="2527986"/>
    <lineage>
        <taxon>Bacteria</taxon>
        <taxon>Pseudomonadati</taxon>
        <taxon>Planctomycetota</taxon>
        <taxon>Planctomycetia</taxon>
        <taxon>Pirellulales</taxon>
        <taxon>Pirellulaceae</taxon>
        <taxon>Novipirellula</taxon>
    </lineage>
</organism>
<proteinExistence type="predicted"/>
<dbReference type="InterPro" id="IPR023210">
    <property type="entry name" value="NADP_OxRdtase_dom"/>
</dbReference>
<keyword evidence="3" id="KW-1185">Reference proteome</keyword>
<evidence type="ECO:0000313" key="3">
    <source>
        <dbReference type="Proteomes" id="UP000315010"/>
    </source>
</evidence>
<sequence>MEYRTLGATGLKVSVLGYGGSALSSFYDGFDEDRGIRAVRQALDLGINLLDTSPFYGFTSAETVLGKSLRGVSRDEYLLSTKVGRYGFEQSDCDYSAKRVSASIDESLARLGVDFVDFIQVHDAEFADIDQLVTETIPALYRARDAGKVRFVGVTGLPIQRFREILDRANVDQIQSYCHCCLNDTALLDLLPPLQERRIAIFNAAPFAMRLLNAGTLPDWHPAPQQLRIKCAEAAQYCAEKGSDLAKIALQYSVSHTEIPTTIVGTANPDRVISYVRHINDTLDTELLSGVLEILEPVHNLTWQTVDA</sequence>
<evidence type="ECO:0000313" key="2">
    <source>
        <dbReference type="EMBL" id="TWT83593.1"/>
    </source>
</evidence>
<dbReference type="AlphaFoldDB" id="A0A5C5ZAN6"/>
<dbReference type="OrthoDB" id="9773828at2"/>
<dbReference type="GO" id="GO:0005829">
    <property type="term" value="C:cytosol"/>
    <property type="evidence" value="ECO:0007669"/>
    <property type="project" value="TreeGrafter"/>
</dbReference>
<dbReference type="Pfam" id="PF00248">
    <property type="entry name" value="Aldo_ket_red"/>
    <property type="match status" value="1"/>
</dbReference>
<dbReference type="InterPro" id="IPR036812">
    <property type="entry name" value="NAD(P)_OxRdtase_dom_sf"/>
</dbReference>
<evidence type="ECO:0000259" key="1">
    <source>
        <dbReference type="Pfam" id="PF00248"/>
    </source>
</evidence>
<dbReference type="Proteomes" id="UP000315010">
    <property type="component" value="Unassembled WGS sequence"/>
</dbReference>
<dbReference type="RefSeq" id="WP_146400864.1">
    <property type="nucleotide sequence ID" value="NZ_SJPJ01000001.1"/>
</dbReference>
<dbReference type="Gene3D" id="3.20.20.100">
    <property type="entry name" value="NADP-dependent oxidoreductase domain"/>
    <property type="match status" value="1"/>
</dbReference>
<dbReference type="SUPFAM" id="SSF51430">
    <property type="entry name" value="NAD(P)-linked oxidoreductase"/>
    <property type="match status" value="1"/>
</dbReference>
<dbReference type="CDD" id="cd19163">
    <property type="entry name" value="AKR_galDH"/>
    <property type="match status" value="1"/>
</dbReference>
<reference evidence="2 3" key="1">
    <citation type="submission" date="2019-02" db="EMBL/GenBank/DDBJ databases">
        <title>Deep-cultivation of Planctomycetes and their phenomic and genomic characterization uncovers novel biology.</title>
        <authorList>
            <person name="Wiegand S."/>
            <person name="Jogler M."/>
            <person name="Boedeker C."/>
            <person name="Pinto D."/>
            <person name="Vollmers J."/>
            <person name="Rivas-Marin E."/>
            <person name="Kohn T."/>
            <person name="Peeters S.H."/>
            <person name="Heuer A."/>
            <person name="Rast P."/>
            <person name="Oberbeckmann S."/>
            <person name="Bunk B."/>
            <person name="Jeske O."/>
            <person name="Meyerdierks A."/>
            <person name="Storesund J.E."/>
            <person name="Kallscheuer N."/>
            <person name="Luecker S."/>
            <person name="Lage O.M."/>
            <person name="Pohl T."/>
            <person name="Merkel B.J."/>
            <person name="Hornburger P."/>
            <person name="Mueller R.-W."/>
            <person name="Bruemmer F."/>
            <person name="Labrenz M."/>
            <person name="Spormann A.M."/>
            <person name="Op Den Camp H."/>
            <person name="Overmann J."/>
            <person name="Amann R."/>
            <person name="Jetten M.S.M."/>
            <person name="Mascher T."/>
            <person name="Medema M.H."/>
            <person name="Devos D.P."/>
            <person name="Kaster A.-K."/>
            <person name="Ovreas L."/>
            <person name="Rohde M."/>
            <person name="Galperin M.Y."/>
            <person name="Jogler C."/>
        </authorList>
    </citation>
    <scope>NUCLEOTIDE SEQUENCE [LARGE SCALE GENOMIC DNA]</scope>
    <source>
        <strain evidence="2 3">CA13</strain>
    </source>
</reference>
<dbReference type="PANTHER" id="PTHR42686:SF1">
    <property type="entry name" value="GH17980P-RELATED"/>
    <property type="match status" value="1"/>
</dbReference>
<gene>
    <name evidence="2" type="primary">fdh_2</name>
    <name evidence="2" type="ORF">CA13_50600</name>
</gene>
<dbReference type="GO" id="GO:0047834">
    <property type="term" value="F:D-threo-aldose 1-dehydrogenase activity"/>
    <property type="evidence" value="ECO:0007669"/>
    <property type="project" value="UniProtKB-EC"/>
</dbReference>
<comment type="caution">
    <text evidence="2">The sequence shown here is derived from an EMBL/GenBank/DDBJ whole genome shotgun (WGS) entry which is preliminary data.</text>
</comment>
<accession>A0A5C5ZAN6</accession>
<dbReference type="InterPro" id="IPR020471">
    <property type="entry name" value="AKR"/>
</dbReference>
<name>A0A5C5ZAN6_9BACT</name>
<dbReference type="EMBL" id="SJPJ01000001">
    <property type="protein sequence ID" value="TWT83593.1"/>
    <property type="molecule type" value="Genomic_DNA"/>
</dbReference>